<dbReference type="RefSeq" id="WP_419186205.1">
    <property type="nucleotide sequence ID" value="NZ_CP036290.1"/>
</dbReference>
<evidence type="ECO:0000313" key="4">
    <source>
        <dbReference type="Proteomes" id="UP000319342"/>
    </source>
</evidence>
<accession>A0A518CVL1</accession>
<feature type="region of interest" description="Disordered" evidence="1">
    <location>
        <begin position="130"/>
        <end position="158"/>
    </location>
</feature>
<dbReference type="PANTHER" id="PTHR34406">
    <property type="entry name" value="PROTEIN YCEI"/>
    <property type="match status" value="1"/>
</dbReference>
<dbReference type="Proteomes" id="UP000319342">
    <property type="component" value="Chromosome"/>
</dbReference>
<dbReference type="Gene3D" id="2.40.128.110">
    <property type="entry name" value="Lipid/polyisoprenoid-binding, YceI-like"/>
    <property type="match status" value="1"/>
</dbReference>
<dbReference type="SUPFAM" id="SSF101874">
    <property type="entry name" value="YceI-like"/>
    <property type="match status" value="1"/>
</dbReference>
<dbReference type="AlphaFoldDB" id="A0A518CVL1"/>
<evidence type="ECO:0000259" key="2">
    <source>
        <dbReference type="SMART" id="SM00867"/>
    </source>
</evidence>
<name>A0A518CVL1_9BACT</name>
<reference evidence="3 4" key="1">
    <citation type="submission" date="2019-02" db="EMBL/GenBank/DDBJ databases">
        <title>Deep-cultivation of Planctomycetes and their phenomic and genomic characterization uncovers novel biology.</title>
        <authorList>
            <person name="Wiegand S."/>
            <person name="Jogler M."/>
            <person name="Boedeker C."/>
            <person name="Pinto D."/>
            <person name="Vollmers J."/>
            <person name="Rivas-Marin E."/>
            <person name="Kohn T."/>
            <person name="Peeters S.H."/>
            <person name="Heuer A."/>
            <person name="Rast P."/>
            <person name="Oberbeckmann S."/>
            <person name="Bunk B."/>
            <person name="Jeske O."/>
            <person name="Meyerdierks A."/>
            <person name="Storesund J.E."/>
            <person name="Kallscheuer N."/>
            <person name="Luecker S."/>
            <person name="Lage O.M."/>
            <person name="Pohl T."/>
            <person name="Merkel B.J."/>
            <person name="Hornburger P."/>
            <person name="Mueller R.-W."/>
            <person name="Bruemmer F."/>
            <person name="Labrenz M."/>
            <person name="Spormann A.M."/>
            <person name="Op den Camp H."/>
            <person name="Overmann J."/>
            <person name="Amann R."/>
            <person name="Jetten M.S.M."/>
            <person name="Mascher T."/>
            <person name="Medema M.H."/>
            <person name="Devos D.P."/>
            <person name="Kaster A.-K."/>
            <person name="Ovreas L."/>
            <person name="Rohde M."/>
            <person name="Galperin M.Y."/>
            <person name="Jogler C."/>
        </authorList>
    </citation>
    <scope>NUCLEOTIDE SEQUENCE [LARGE SCALE GENOMIC DNA]</scope>
    <source>
        <strain evidence="3 4">Pla163</strain>
    </source>
</reference>
<protein>
    <submittedName>
        <fullName evidence="3">YceI-like domain protein</fullName>
    </submittedName>
</protein>
<dbReference type="InterPro" id="IPR036761">
    <property type="entry name" value="TTHA0802/YceI-like_sf"/>
</dbReference>
<keyword evidence="4" id="KW-1185">Reference proteome</keyword>
<gene>
    <name evidence="3" type="ORF">Pla163_03610</name>
</gene>
<dbReference type="PANTHER" id="PTHR34406:SF1">
    <property type="entry name" value="PROTEIN YCEI"/>
    <property type="match status" value="1"/>
</dbReference>
<evidence type="ECO:0000256" key="1">
    <source>
        <dbReference type="SAM" id="MobiDB-lite"/>
    </source>
</evidence>
<feature type="domain" description="Lipid/polyisoprenoid-binding YceI-like" evidence="2">
    <location>
        <begin position="206"/>
        <end position="372"/>
    </location>
</feature>
<organism evidence="3 4">
    <name type="scientific">Rohdeia mirabilis</name>
    <dbReference type="NCBI Taxonomy" id="2528008"/>
    <lineage>
        <taxon>Bacteria</taxon>
        <taxon>Pseudomonadati</taxon>
        <taxon>Planctomycetota</taxon>
        <taxon>Planctomycetia</taxon>
        <taxon>Planctomycetia incertae sedis</taxon>
        <taxon>Rohdeia</taxon>
    </lineage>
</organism>
<sequence precursor="true">MKRILPWIGALALVAWTGAGAAAWMLTKDHVTVVLTEGESSRTVADDPVALMRDDVASLQADVAALAKALEGNLGVLDQRDDERAAQLRRELADVRTELARLQGAGEGALVAEIGALRRELTSTSARATVRRAGAGEGETGSEAPPVATDPSDAVAVSSGLSPASEEEVVVEAVEVAVEEVAPAPRASFLAFSLPSDDFRFDERRSWTVVPNLSRVGFDGVSTLHDFTGTTSAIAGTMDFDLAHPADEPHGHIEVESRSLRTGSDGRDSEMFDVIAVDDYEQFVFELTAFEPESVDVDGRTVHGTARGTMTIRGVSQDLAFPVTAAVDASRRLSLDGETTLHLPDFGVPVPNKLGLITMEDDIRLWIAVRARLEPRTEAKGGRS</sequence>
<dbReference type="Pfam" id="PF04264">
    <property type="entry name" value="YceI"/>
    <property type="match status" value="1"/>
</dbReference>
<evidence type="ECO:0000313" key="3">
    <source>
        <dbReference type="EMBL" id="QDU83263.1"/>
    </source>
</evidence>
<dbReference type="InterPro" id="IPR007372">
    <property type="entry name" value="Lipid/polyisoprenoid-bd_YceI"/>
</dbReference>
<dbReference type="EMBL" id="CP036290">
    <property type="protein sequence ID" value="QDU83263.1"/>
    <property type="molecule type" value="Genomic_DNA"/>
</dbReference>
<proteinExistence type="predicted"/>
<dbReference type="SMART" id="SM00867">
    <property type="entry name" value="YceI"/>
    <property type="match status" value="1"/>
</dbReference>